<dbReference type="EMBL" id="JBHUMO010000044">
    <property type="protein sequence ID" value="MFD2729214.1"/>
    <property type="molecule type" value="Genomic_DNA"/>
</dbReference>
<dbReference type="InterPro" id="IPR007612">
    <property type="entry name" value="LOR"/>
</dbReference>
<comment type="caution">
    <text evidence="2">The sequence shown here is derived from an EMBL/GenBank/DDBJ whole genome shotgun (WGS) entry which is preliminary data.</text>
</comment>
<dbReference type="Proteomes" id="UP001597427">
    <property type="component" value="Unassembled WGS sequence"/>
</dbReference>
<organism evidence="2 3">
    <name type="scientific">Enterococcus camelliae</name>
    <dbReference type="NCBI Taxonomy" id="453959"/>
    <lineage>
        <taxon>Bacteria</taxon>
        <taxon>Bacillati</taxon>
        <taxon>Bacillota</taxon>
        <taxon>Bacilli</taxon>
        <taxon>Lactobacillales</taxon>
        <taxon>Enterococcaceae</taxon>
        <taxon>Enterococcus</taxon>
    </lineage>
</organism>
<dbReference type="Pfam" id="PF04525">
    <property type="entry name" value="LOR"/>
    <property type="match status" value="1"/>
</dbReference>
<evidence type="ECO:0000256" key="1">
    <source>
        <dbReference type="ARBA" id="ARBA00005437"/>
    </source>
</evidence>
<dbReference type="InterPro" id="IPR038595">
    <property type="entry name" value="LOR_sf"/>
</dbReference>
<dbReference type="Gene3D" id="2.40.160.200">
    <property type="entry name" value="LURP1-related"/>
    <property type="match status" value="1"/>
</dbReference>
<accession>A0ABW5TJH4</accession>
<dbReference type="InterPro" id="IPR025659">
    <property type="entry name" value="Tubby-like_C"/>
</dbReference>
<evidence type="ECO:0000313" key="2">
    <source>
        <dbReference type="EMBL" id="MFD2729214.1"/>
    </source>
</evidence>
<gene>
    <name evidence="2" type="ORF">ACFSR0_07235</name>
</gene>
<reference evidence="3" key="1">
    <citation type="journal article" date="2019" name="Int. J. Syst. Evol. Microbiol.">
        <title>The Global Catalogue of Microorganisms (GCM) 10K type strain sequencing project: providing services to taxonomists for standard genome sequencing and annotation.</title>
        <authorList>
            <consortium name="The Broad Institute Genomics Platform"/>
            <consortium name="The Broad Institute Genome Sequencing Center for Infectious Disease"/>
            <person name="Wu L."/>
            <person name="Ma J."/>
        </authorList>
    </citation>
    <scope>NUCLEOTIDE SEQUENCE [LARGE SCALE GENOMIC DNA]</scope>
    <source>
        <strain evidence="3">TISTR 932</strain>
    </source>
</reference>
<evidence type="ECO:0000313" key="3">
    <source>
        <dbReference type="Proteomes" id="UP001597427"/>
    </source>
</evidence>
<sequence>MKTLYMKQKVFSIGEKFSVTDEYQRPLYAIEGSFLKIPKEFRITTTDGQSVARIQKKVFSFLPTFYVELADRQTIEIKKELTFIKPKYTISMKDLHVTGDWWDMNFQVTKDQKTIATIEKKWVSWGDTYAIKMMDEAFEQTIVSLVVAIDCVKAAERNNS</sequence>
<dbReference type="RefSeq" id="WP_379981361.1">
    <property type="nucleotide sequence ID" value="NZ_JBHUMO010000044.1"/>
</dbReference>
<protein>
    <submittedName>
        <fullName evidence="2">LURP-one-related/scramblase family protein</fullName>
    </submittedName>
</protein>
<name>A0ABW5TJH4_9ENTE</name>
<comment type="similarity">
    <text evidence="1">Belongs to the LOR family.</text>
</comment>
<dbReference type="SUPFAM" id="SSF54518">
    <property type="entry name" value="Tubby C-terminal domain-like"/>
    <property type="match status" value="1"/>
</dbReference>
<keyword evidence="3" id="KW-1185">Reference proteome</keyword>
<proteinExistence type="inferred from homology"/>